<keyword evidence="2" id="KW-0813">Transport</keyword>
<sequence length="107" mass="11769">MSEHIFTDQNFDQEVMQSKEPVLVDFWAPWCGPCKVLSPIVEEVAKEYAGKGVKVGKINVDENPATAGKFGVMSIPTLIYFKNGDIAQQTVGVQDKAAIKQEIAKLL</sequence>
<feature type="site" description="Deprotonates C-terminal active site Cys" evidence="8">
    <location>
        <position position="25"/>
    </location>
</feature>
<dbReference type="PANTHER" id="PTHR45663:SF11">
    <property type="entry name" value="GEO12009P1"/>
    <property type="match status" value="1"/>
</dbReference>
<evidence type="ECO:0000256" key="7">
    <source>
        <dbReference type="PIRNR" id="PIRNR000077"/>
    </source>
</evidence>
<dbReference type="Pfam" id="PF00085">
    <property type="entry name" value="Thioredoxin"/>
    <property type="match status" value="1"/>
</dbReference>
<dbReference type="InterPro" id="IPR005746">
    <property type="entry name" value="Thioredoxin"/>
</dbReference>
<feature type="site" description="Contributes to redox potential value" evidence="8">
    <location>
        <position position="32"/>
    </location>
</feature>
<evidence type="ECO:0000256" key="5">
    <source>
        <dbReference type="ARBA" id="ARBA00023284"/>
    </source>
</evidence>
<comment type="similarity">
    <text evidence="1 7">Belongs to the thioredoxin family.</text>
</comment>
<dbReference type="PROSITE" id="PS00194">
    <property type="entry name" value="THIOREDOXIN_1"/>
    <property type="match status" value="1"/>
</dbReference>
<accession>A0A1G2B530</accession>
<name>A0A1G2B530_9BACT</name>
<dbReference type="AlphaFoldDB" id="A0A1G2B530"/>
<dbReference type="InterPro" id="IPR036249">
    <property type="entry name" value="Thioredoxin-like_sf"/>
</dbReference>
<dbReference type="PRINTS" id="PR00421">
    <property type="entry name" value="THIOREDOXIN"/>
</dbReference>
<feature type="active site" description="Nucleophile" evidence="8">
    <location>
        <position position="34"/>
    </location>
</feature>
<dbReference type="InterPro" id="IPR017937">
    <property type="entry name" value="Thioredoxin_CS"/>
</dbReference>
<protein>
    <recommendedName>
        <fullName evidence="6 7">Thioredoxin</fullName>
    </recommendedName>
</protein>
<feature type="site" description="Contributes to redox potential value" evidence="8">
    <location>
        <position position="33"/>
    </location>
</feature>
<dbReference type="NCBIfam" id="TIGR01068">
    <property type="entry name" value="thioredoxin"/>
    <property type="match status" value="1"/>
</dbReference>
<feature type="domain" description="Thioredoxin" evidence="10">
    <location>
        <begin position="1"/>
        <end position="107"/>
    </location>
</feature>
<dbReference type="FunFam" id="3.40.30.10:FF:000001">
    <property type="entry name" value="Thioredoxin"/>
    <property type="match status" value="1"/>
</dbReference>
<evidence type="ECO:0000256" key="3">
    <source>
        <dbReference type="ARBA" id="ARBA00022982"/>
    </source>
</evidence>
<dbReference type="CDD" id="cd02947">
    <property type="entry name" value="TRX_family"/>
    <property type="match status" value="1"/>
</dbReference>
<dbReference type="PANTHER" id="PTHR45663">
    <property type="entry name" value="GEO12009P1"/>
    <property type="match status" value="1"/>
</dbReference>
<reference evidence="11 12" key="1">
    <citation type="journal article" date="2016" name="Nat. Commun.">
        <title>Thousands of microbial genomes shed light on interconnected biogeochemical processes in an aquifer system.</title>
        <authorList>
            <person name="Anantharaman K."/>
            <person name="Brown C.T."/>
            <person name="Hug L.A."/>
            <person name="Sharon I."/>
            <person name="Castelle C.J."/>
            <person name="Probst A.J."/>
            <person name="Thomas B.C."/>
            <person name="Singh A."/>
            <person name="Wilkins M.J."/>
            <person name="Karaoz U."/>
            <person name="Brodie E.L."/>
            <person name="Williams K.H."/>
            <person name="Hubbard S.S."/>
            <person name="Banfield J.F."/>
        </authorList>
    </citation>
    <scope>NUCLEOTIDE SEQUENCE [LARGE SCALE GENOMIC DNA]</scope>
</reference>
<comment type="caution">
    <text evidence="11">The sequence shown here is derived from an EMBL/GenBank/DDBJ whole genome shotgun (WGS) entry which is preliminary data.</text>
</comment>
<evidence type="ECO:0000256" key="9">
    <source>
        <dbReference type="PIRSR" id="PIRSR000077-4"/>
    </source>
</evidence>
<evidence type="ECO:0000256" key="6">
    <source>
        <dbReference type="NCBIfam" id="TIGR01068"/>
    </source>
</evidence>
<feature type="disulfide bond" description="Redox-active" evidence="9">
    <location>
        <begin position="31"/>
        <end position="34"/>
    </location>
</feature>
<dbReference type="InterPro" id="IPR013766">
    <property type="entry name" value="Thioredoxin_domain"/>
</dbReference>
<dbReference type="PIRSF" id="PIRSF000077">
    <property type="entry name" value="Thioredoxin"/>
    <property type="match status" value="1"/>
</dbReference>
<gene>
    <name evidence="11" type="ORF">A3F54_00910</name>
</gene>
<dbReference type="GO" id="GO:0005829">
    <property type="term" value="C:cytosol"/>
    <property type="evidence" value="ECO:0007669"/>
    <property type="project" value="TreeGrafter"/>
</dbReference>
<evidence type="ECO:0000256" key="1">
    <source>
        <dbReference type="ARBA" id="ARBA00008987"/>
    </source>
</evidence>
<organism evidence="11 12">
    <name type="scientific">Candidatus Kerfeldbacteria bacterium RIFCSPHIGHO2_12_FULL_48_17</name>
    <dbReference type="NCBI Taxonomy" id="1798542"/>
    <lineage>
        <taxon>Bacteria</taxon>
        <taxon>Candidatus Kerfeldiibacteriota</taxon>
    </lineage>
</organism>
<evidence type="ECO:0000259" key="10">
    <source>
        <dbReference type="PROSITE" id="PS51352"/>
    </source>
</evidence>
<keyword evidence="3" id="KW-0249">Electron transport</keyword>
<evidence type="ECO:0000313" key="11">
    <source>
        <dbReference type="EMBL" id="OGY84095.1"/>
    </source>
</evidence>
<feature type="active site" description="Nucleophile" evidence="8">
    <location>
        <position position="31"/>
    </location>
</feature>
<dbReference type="SUPFAM" id="SSF52833">
    <property type="entry name" value="Thioredoxin-like"/>
    <property type="match status" value="1"/>
</dbReference>
<dbReference type="STRING" id="1798542.A3F54_00910"/>
<dbReference type="EMBL" id="MHKD01000018">
    <property type="protein sequence ID" value="OGY84095.1"/>
    <property type="molecule type" value="Genomic_DNA"/>
</dbReference>
<evidence type="ECO:0000256" key="8">
    <source>
        <dbReference type="PIRSR" id="PIRSR000077-1"/>
    </source>
</evidence>
<evidence type="ECO:0000256" key="4">
    <source>
        <dbReference type="ARBA" id="ARBA00023157"/>
    </source>
</evidence>
<dbReference type="PROSITE" id="PS51352">
    <property type="entry name" value="THIOREDOXIN_2"/>
    <property type="match status" value="1"/>
</dbReference>
<evidence type="ECO:0000313" key="12">
    <source>
        <dbReference type="Proteomes" id="UP000176952"/>
    </source>
</evidence>
<dbReference type="GO" id="GO:0045454">
    <property type="term" value="P:cell redox homeostasis"/>
    <property type="evidence" value="ECO:0007669"/>
    <property type="project" value="TreeGrafter"/>
</dbReference>
<dbReference type="Gene3D" id="3.40.30.10">
    <property type="entry name" value="Glutaredoxin"/>
    <property type="match status" value="1"/>
</dbReference>
<evidence type="ECO:0000256" key="2">
    <source>
        <dbReference type="ARBA" id="ARBA00022448"/>
    </source>
</evidence>
<dbReference type="Proteomes" id="UP000176952">
    <property type="component" value="Unassembled WGS sequence"/>
</dbReference>
<dbReference type="GO" id="GO:0015035">
    <property type="term" value="F:protein-disulfide reductase activity"/>
    <property type="evidence" value="ECO:0007669"/>
    <property type="project" value="UniProtKB-UniRule"/>
</dbReference>
<proteinExistence type="inferred from homology"/>
<keyword evidence="4 9" id="KW-1015">Disulfide bond</keyword>
<keyword evidence="5 9" id="KW-0676">Redox-active center</keyword>